<dbReference type="GO" id="GO:0071897">
    <property type="term" value="P:DNA biosynthetic process"/>
    <property type="evidence" value="ECO:0007669"/>
    <property type="project" value="UniProtKB-KW"/>
</dbReference>
<evidence type="ECO:0000256" key="7">
    <source>
        <dbReference type="ARBA" id="ARBA00022741"/>
    </source>
</evidence>
<gene>
    <name evidence="15" type="ORF">METZ01_LOCUS328457</name>
</gene>
<evidence type="ECO:0000256" key="3">
    <source>
        <dbReference type="ARBA" id="ARBA00012274"/>
    </source>
</evidence>
<dbReference type="GO" id="GO:0004748">
    <property type="term" value="F:ribonucleoside-diphosphate reductase activity, thioredoxin disulfide as acceptor"/>
    <property type="evidence" value="ECO:0007669"/>
    <property type="project" value="UniProtKB-EC"/>
</dbReference>
<evidence type="ECO:0000256" key="9">
    <source>
        <dbReference type="ARBA" id="ARBA00023285"/>
    </source>
</evidence>
<evidence type="ECO:0000259" key="13">
    <source>
        <dbReference type="Pfam" id="PF02867"/>
    </source>
</evidence>
<evidence type="ECO:0000256" key="12">
    <source>
        <dbReference type="ARBA" id="ARBA00047754"/>
    </source>
</evidence>
<dbReference type="InterPro" id="IPR000788">
    <property type="entry name" value="RNR_lg_C"/>
</dbReference>
<dbReference type="PANTHER" id="PTHR43371">
    <property type="entry name" value="VITAMIN B12-DEPENDENT RIBONUCLEOTIDE REDUCTASE"/>
    <property type="match status" value="1"/>
</dbReference>
<keyword evidence="5" id="KW-0846">Cobalamin</keyword>
<dbReference type="InterPro" id="IPR050862">
    <property type="entry name" value="RdRp_reductase_class-2"/>
</dbReference>
<reference evidence="15" key="1">
    <citation type="submission" date="2018-05" db="EMBL/GenBank/DDBJ databases">
        <authorList>
            <person name="Lanie J.A."/>
            <person name="Ng W.-L."/>
            <person name="Kazmierczak K.M."/>
            <person name="Andrzejewski T.M."/>
            <person name="Davidsen T.M."/>
            <person name="Wayne K.J."/>
            <person name="Tettelin H."/>
            <person name="Glass J.I."/>
            <person name="Rusch D."/>
            <person name="Podicherti R."/>
            <person name="Tsui H.-C.T."/>
            <person name="Winkler M.E."/>
        </authorList>
    </citation>
    <scope>NUCLEOTIDE SEQUENCE</scope>
</reference>
<dbReference type="Pfam" id="PF02867">
    <property type="entry name" value="Ribonuc_red_lgC"/>
    <property type="match status" value="1"/>
</dbReference>
<dbReference type="InterPro" id="IPR024434">
    <property type="entry name" value="TSCPD_dom"/>
</dbReference>
<evidence type="ECO:0000256" key="1">
    <source>
        <dbReference type="ARBA" id="ARBA00001922"/>
    </source>
</evidence>
<evidence type="ECO:0000256" key="10">
    <source>
        <dbReference type="ARBA" id="ARBA00025437"/>
    </source>
</evidence>
<evidence type="ECO:0000256" key="4">
    <source>
        <dbReference type="ARBA" id="ARBA00014409"/>
    </source>
</evidence>
<dbReference type="Gene3D" id="3.20.70.20">
    <property type="match status" value="1"/>
</dbReference>
<organism evidence="15">
    <name type="scientific">marine metagenome</name>
    <dbReference type="NCBI Taxonomy" id="408172"/>
    <lineage>
        <taxon>unclassified sequences</taxon>
        <taxon>metagenomes</taxon>
        <taxon>ecological metagenomes</taxon>
    </lineage>
</organism>
<dbReference type="GO" id="GO:0031419">
    <property type="term" value="F:cobalamin binding"/>
    <property type="evidence" value="ECO:0007669"/>
    <property type="project" value="UniProtKB-KW"/>
</dbReference>
<dbReference type="EC" id="1.17.4.1" evidence="3"/>
<keyword evidence="9" id="KW-0170">Cobalt</keyword>
<evidence type="ECO:0000256" key="8">
    <source>
        <dbReference type="ARBA" id="ARBA00023002"/>
    </source>
</evidence>
<evidence type="ECO:0000256" key="6">
    <source>
        <dbReference type="ARBA" id="ARBA00022634"/>
    </source>
</evidence>
<protein>
    <recommendedName>
        <fullName evidence="4">Vitamin B12-dependent ribonucleotide reductase</fullName>
        <ecNumber evidence="3">1.17.4.1</ecNumber>
    </recommendedName>
    <alternativeName>
        <fullName evidence="11">Ribonucleoside-diphosphate reductase NrdJ</fullName>
    </alternativeName>
</protein>
<comment type="catalytic activity">
    <reaction evidence="12">
        <text>a 2'-deoxyribonucleoside 5'-diphosphate + [thioredoxin]-disulfide + H2O = a ribonucleoside 5'-diphosphate + [thioredoxin]-dithiol</text>
        <dbReference type="Rhea" id="RHEA:23252"/>
        <dbReference type="Rhea" id="RHEA-COMP:10698"/>
        <dbReference type="Rhea" id="RHEA-COMP:10700"/>
        <dbReference type="ChEBI" id="CHEBI:15377"/>
        <dbReference type="ChEBI" id="CHEBI:29950"/>
        <dbReference type="ChEBI" id="CHEBI:50058"/>
        <dbReference type="ChEBI" id="CHEBI:57930"/>
        <dbReference type="ChEBI" id="CHEBI:73316"/>
        <dbReference type="EC" id="1.17.4.1"/>
    </reaction>
</comment>
<dbReference type="GO" id="GO:0000166">
    <property type="term" value="F:nucleotide binding"/>
    <property type="evidence" value="ECO:0007669"/>
    <property type="project" value="UniProtKB-KW"/>
</dbReference>
<evidence type="ECO:0000259" key="14">
    <source>
        <dbReference type="Pfam" id="PF12637"/>
    </source>
</evidence>
<comment type="function">
    <text evidence="10">Catalyzes the reduction of ribonucleotides to deoxyribonucleotides. May function to provide a pool of deoxyribonucleotide precursors for DNA repair during oxygen limitation and/or for immediate growth after restoration of oxygen.</text>
</comment>
<feature type="non-terminal residue" evidence="15">
    <location>
        <position position="340"/>
    </location>
</feature>
<dbReference type="AlphaFoldDB" id="A0A382PQB6"/>
<evidence type="ECO:0000313" key="15">
    <source>
        <dbReference type="EMBL" id="SVC75603.1"/>
    </source>
</evidence>
<comment type="cofactor">
    <cofactor evidence="1">
        <name>adenosylcob(III)alamin</name>
        <dbReference type="ChEBI" id="CHEBI:18408"/>
    </cofactor>
</comment>
<comment type="similarity">
    <text evidence="2">Belongs to the ribonucleoside diphosphate reductase class-2 family.</text>
</comment>
<accession>A0A382PQB6</accession>
<name>A0A382PQB6_9ZZZZ</name>
<evidence type="ECO:0000256" key="5">
    <source>
        <dbReference type="ARBA" id="ARBA00022628"/>
    </source>
</evidence>
<dbReference type="PANTHER" id="PTHR43371:SF1">
    <property type="entry name" value="RIBONUCLEOSIDE-DIPHOSPHATE REDUCTASE"/>
    <property type="match status" value="1"/>
</dbReference>
<feature type="non-terminal residue" evidence="15">
    <location>
        <position position="1"/>
    </location>
</feature>
<dbReference type="Pfam" id="PF12637">
    <property type="entry name" value="TSCPD"/>
    <property type="match status" value="1"/>
</dbReference>
<evidence type="ECO:0000256" key="11">
    <source>
        <dbReference type="ARBA" id="ARBA00033050"/>
    </source>
</evidence>
<keyword evidence="8" id="KW-0560">Oxidoreductase</keyword>
<keyword evidence="7" id="KW-0547">Nucleotide-binding</keyword>
<feature type="domain" description="TSCPD" evidence="14">
    <location>
        <begin position="218"/>
        <end position="317"/>
    </location>
</feature>
<keyword evidence="6" id="KW-0237">DNA synthesis</keyword>
<evidence type="ECO:0000256" key="2">
    <source>
        <dbReference type="ARBA" id="ARBA00007405"/>
    </source>
</evidence>
<dbReference type="EMBL" id="UINC01109047">
    <property type="protein sequence ID" value="SVC75603.1"/>
    <property type="molecule type" value="Genomic_DNA"/>
</dbReference>
<sequence length="340" mass="37678">WEGSEMESNGEEPLRNACRLTVAPTGTISMIAGASSGIEPIFSLAYRKHNILEGETLFYVDKNFETVCKYKNIYSNELMEFLSDGGSLQDRTEVPEKVKDLFHTAADISPTYHVLMQSAFQESTDAGISKTINFPNEATVQDVEDAYMLAWETKCKGITVYRSGSRQVEVLTTGHDASEDKTREDLNNHDINNFDNQKGEKNVLSNSNLQSYITPMNRPTELYGITSRVKTGRGNLYVTVNMSQDKPFEVFTTHGKAGGNDAAMAEAVSRIVSLCLRSGIDPKEVIKQLRGITDIPAWDEGNLIRSVPDALAMVLEKITSDKKDNITNEGTQESMFSEGT</sequence>
<proteinExistence type="inferred from homology"/>
<feature type="domain" description="Ribonucleotide reductase large subunit C-terminal" evidence="13">
    <location>
        <begin position="11"/>
        <end position="161"/>
    </location>
</feature>
<dbReference type="SUPFAM" id="SSF51998">
    <property type="entry name" value="PFL-like glycyl radical enzymes"/>
    <property type="match status" value="1"/>
</dbReference>